<comment type="caution">
    <text evidence="1">The sequence shown here is derived from an EMBL/GenBank/DDBJ whole genome shotgun (WGS) entry which is preliminary data.</text>
</comment>
<organism evidence="1 2">
    <name type="scientific">Exocentrus adspersus</name>
    <dbReference type="NCBI Taxonomy" id="1586481"/>
    <lineage>
        <taxon>Eukaryota</taxon>
        <taxon>Metazoa</taxon>
        <taxon>Ecdysozoa</taxon>
        <taxon>Arthropoda</taxon>
        <taxon>Hexapoda</taxon>
        <taxon>Insecta</taxon>
        <taxon>Pterygota</taxon>
        <taxon>Neoptera</taxon>
        <taxon>Endopterygota</taxon>
        <taxon>Coleoptera</taxon>
        <taxon>Polyphaga</taxon>
        <taxon>Cucujiformia</taxon>
        <taxon>Chrysomeloidea</taxon>
        <taxon>Cerambycidae</taxon>
        <taxon>Lamiinae</taxon>
        <taxon>Acanthocinini</taxon>
        <taxon>Exocentrus</taxon>
    </lineage>
</organism>
<dbReference type="Proteomes" id="UP001159042">
    <property type="component" value="Unassembled WGS sequence"/>
</dbReference>
<dbReference type="AlphaFoldDB" id="A0AAV8VTJ5"/>
<sequence>MELLQLCEITGKKAVSCIIDGLNDPATQNSARAGRYSTPESLYEEYLSTLNERRRERFVNGTIVEGYIDTGNEAILLRQDLAEQLALEVLPCTVLLKGYAGGSVRAIGSATVTIDIQNVEITAEVLVVPNEVQKVPILVGQPYVNHPNVVMIVHNEELRFHSKSDADLLKLDILCNDRKIPILAREATEIPPKFVGYVNVTTNDDYTGTAYVEATTRCFNSDRYHIGRCVLEPQNGVLLIANTADVPLIFKVGQIIVRGEQCVAEQQTGDANEVSVNNVKVSDYKPFREIDLNIDAQVPCSIKTQLLHLVNKYRKTFSESLQELGTTHLTEMKLLLTDDRPVTYRPYSKDTFDDGVLTKEERLPKNEGTTKACQSKGSQRIVHLAQLRERALERIKFQQRLTKQRYDRKRAKPKSYSVGDHVLVRRERSSNDGASRKLLPKYDGPFVITKVLDHDRLIVMDLQGNLRGGRGVYVGVYPSEKLKPFKAGTSSTDEDECLNSYAAIPLYETYFLTFMYFNCLRNKSRAIWFSRDEKMDRLAELLAPLCMFQEIHPVWYTKAREAYVPQNMLILHNLKNV</sequence>
<proteinExistence type="predicted"/>
<protein>
    <recommendedName>
        <fullName evidence="3">Peptidase A2 domain-containing protein</fullName>
    </recommendedName>
</protein>
<reference evidence="1 2" key="1">
    <citation type="journal article" date="2023" name="Insect Mol. Biol.">
        <title>Genome sequencing provides insights into the evolution of gene families encoding plant cell wall-degrading enzymes in longhorned beetles.</title>
        <authorList>
            <person name="Shin N.R."/>
            <person name="Okamura Y."/>
            <person name="Kirsch R."/>
            <person name="Pauchet Y."/>
        </authorList>
    </citation>
    <scope>NUCLEOTIDE SEQUENCE [LARGE SCALE GENOMIC DNA]</scope>
    <source>
        <strain evidence="1">EAD_L_NR</strain>
    </source>
</reference>
<evidence type="ECO:0008006" key="3">
    <source>
        <dbReference type="Google" id="ProtNLM"/>
    </source>
</evidence>
<dbReference type="SUPFAM" id="SSF50630">
    <property type="entry name" value="Acid proteases"/>
    <property type="match status" value="1"/>
</dbReference>
<dbReference type="EMBL" id="JANEYG010000034">
    <property type="protein sequence ID" value="KAJ8917302.1"/>
    <property type="molecule type" value="Genomic_DNA"/>
</dbReference>
<dbReference type="Gene3D" id="2.40.70.10">
    <property type="entry name" value="Acid Proteases"/>
    <property type="match status" value="1"/>
</dbReference>
<evidence type="ECO:0000313" key="1">
    <source>
        <dbReference type="EMBL" id="KAJ8917302.1"/>
    </source>
</evidence>
<dbReference type="CDD" id="cd00303">
    <property type="entry name" value="retropepsin_like"/>
    <property type="match status" value="1"/>
</dbReference>
<accession>A0AAV8VTJ5</accession>
<evidence type="ECO:0000313" key="2">
    <source>
        <dbReference type="Proteomes" id="UP001159042"/>
    </source>
</evidence>
<keyword evidence="2" id="KW-1185">Reference proteome</keyword>
<name>A0AAV8VTJ5_9CUCU</name>
<dbReference type="InterPro" id="IPR021109">
    <property type="entry name" value="Peptidase_aspartic_dom_sf"/>
</dbReference>
<gene>
    <name evidence="1" type="ORF">NQ315_002320</name>
</gene>